<dbReference type="InterPro" id="IPR013783">
    <property type="entry name" value="Ig-like_fold"/>
</dbReference>
<name>A0A841XWW2_9LIST</name>
<feature type="domain" description="Bacterial Ig" evidence="2">
    <location>
        <begin position="748"/>
        <end position="823"/>
    </location>
</feature>
<evidence type="ECO:0000313" key="3">
    <source>
        <dbReference type="EMBL" id="MBC1317569.1"/>
    </source>
</evidence>
<dbReference type="EMBL" id="JAAROV010000003">
    <property type="protein sequence ID" value="MBC1317569.1"/>
    <property type="molecule type" value="Genomic_DNA"/>
</dbReference>
<gene>
    <name evidence="3" type="ORF">HB811_12370</name>
</gene>
<feature type="domain" description="Bacterial Ig" evidence="2">
    <location>
        <begin position="412"/>
        <end position="490"/>
    </location>
</feature>
<protein>
    <recommendedName>
        <fullName evidence="5">Bacterial Ig domain-containing protein</fullName>
    </recommendedName>
</protein>
<sequence length="824" mass="89893">MKSYFKRIVIVLAILGLTMSSILPTLHPLAATASQAHPITITNLTNASQTVTGIGEENSDVLLVSKTGDTLGYGKTDATGQFSILVSRKLVFDEPVKIYVTNAAGHTELLETNVLDDLAPETPTIGSINHLDGFLEGIQSGYYSSEGNLITATVGDVVYTTIVGRFGQVEPIKLTTQPKIGEKVVVTETSKRNEKVSKPAITYVTDGMKEYPSLKFDTYENPLNSNSLQVTVYAYSSYPYYTGGSDIALVLGNGIILKKMATSSYNTGIVSATFSIPPQPVGAKLTTYIISYGGYPTHETSIYVGEPIPDTSGSITLDPYVAQDKQITGKWTGDVANVALQSSQYYYGEWHQNRAGTKIPVQADGLFSLPLDSSVTDLAADRNLNYYIISYDKYGRVLNKVYIDPYTGYRLEADSYFIGKDSVTGKISGSQAIQYTSIDVNGVSFPLEQVKKDRTFAIPAAGIIKSPSDTVYIHTYNSSKKELTTHKLTIPQETLTADNYTVNDAYITGNYTGDATAVNITINGQQYKNGSLSKGTFKFYVNDKKIKKNDAVLVQLYHGNTQVAQTKLTIAEAFQATTAPFNIGTDKYISATYQNADVASVSLVVDGTTYHGGTIKDGIVTFYALDKISSTDQHVSLLFYDNQNKLLAERKVTIEKKSFTASANTFKLDDKNIIANYQNGAVTKVSLVVDGVTYIGGTIAKDTVTFYALDKIKSSNEKATMYFYNAQNKLLGQTNVAFEKRPFSVILTPFKLGDKNILVSYKNRNVAKVSLTVDGVVYNGGTIADGTISYYALDKIKADSKDVSMQFYDVNNQLLLQQALVITK</sequence>
<feature type="domain" description="Bacterial Ig" evidence="2">
    <location>
        <begin position="494"/>
        <end position="570"/>
    </location>
</feature>
<accession>A0A841XWW2</accession>
<proteinExistence type="predicted"/>
<organism evidence="3 4">
    <name type="scientific">Listeria booriae</name>
    <dbReference type="NCBI Taxonomy" id="1552123"/>
    <lineage>
        <taxon>Bacteria</taxon>
        <taxon>Bacillati</taxon>
        <taxon>Bacillota</taxon>
        <taxon>Bacilli</taxon>
        <taxon>Bacillales</taxon>
        <taxon>Listeriaceae</taxon>
        <taxon>Listeria</taxon>
    </lineage>
</organism>
<feature type="domain" description="Bacterial Ig" evidence="2">
    <location>
        <begin position="662"/>
        <end position="737"/>
    </location>
</feature>
<evidence type="ECO:0008006" key="5">
    <source>
        <dbReference type="Google" id="ProtNLM"/>
    </source>
</evidence>
<feature type="domain" description="Bacterial Ig" evidence="1">
    <location>
        <begin position="42"/>
        <end position="107"/>
    </location>
</feature>
<comment type="caution">
    <text evidence="3">The sequence shown here is derived from an EMBL/GenBank/DDBJ whole genome shotgun (WGS) entry which is preliminary data.</text>
</comment>
<dbReference type="InterPro" id="IPR046746">
    <property type="entry name" value="Big_15"/>
</dbReference>
<dbReference type="InterPro" id="IPR041498">
    <property type="entry name" value="Big_6"/>
</dbReference>
<evidence type="ECO:0000259" key="2">
    <source>
        <dbReference type="Pfam" id="PF20622"/>
    </source>
</evidence>
<dbReference type="AlphaFoldDB" id="A0A841XWW2"/>
<evidence type="ECO:0000313" key="4">
    <source>
        <dbReference type="Proteomes" id="UP000543379"/>
    </source>
</evidence>
<dbReference type="Proteomes" id="UP000543379">
    <property type="component" value="Unassembled WGS sequence"/>
</dbReference>
<dbReference type="RefSeq" id="WP_185382669.1">
    <property type="nucleotide sequence ID" value="NZ_JAAROV010000003.1"/>
</dbReference>
<reference evidence="3 4" key="1">
    <citation type="submission" date="2020-03" db="EMBL/GenBank/DDBJ databases">
        <title>Soil Listeria distribution.</title>
        <authorList>
            <person name="Liao J."/>
            <person name="Wiedmann M."/>
        </authorList>
    </citation>
    <scope>NUCLEOTIDE SEQUENCE [LARGE SCALE GENOMIC DNA]</scope>
    <source>
        <strain evidence="3 4">FSL L7-1816</strain>
    </source>
</reference>
<dbReference type="Pfam" id="PF20622">
    <property type="entry name" value="Big_15"/>
    <property type="match status" value="5"/>
</dbReference>
<dbReference type="Gene3D" id="2.60.40.10">
    <property type="entry name" value="Immunoglobulins"/>
    <property type="match status" value="1"/>
</dbReference>
<evidence type="ECO:0000259" key="1">
    <source>
        <dbReference type="Pfam" id="PF17936"/>
    </source>
</evidence>
<feature type="domain" description="Bacterial Ig" evidence="2">
    <location>
        <begin position="577"/>
        <end position="655"/>
    </location>
</feature>
<dbReference type="Pfam" id="PF17936">
    <property type="entry name" value="Big_6"/>
    <property type="match status" value="1"/>
</dbReference>